<evidence type="ECO:0000313" key="2">
    <source>
        <dbReference type="EMBL" id="OGC44845.1"/>
    </source>
</evidence>
<protein>
    <submittedName>
        <fullName evidence="2">Uncharacterized protein</fullName>
    </submittedName>
</protein>
<name>A0A1F4UIQ2_UNCKA</name>
<proteinExistence type="predicted"/>
<evidence type="ECO:0000256" key="1">
    <source>
        <dbReference type="SAM" id="Phobius"/>
    </source>
</evidence>
<keyword evidence="1" id="KW-1133">Transmembrane helix</keyword>
<dbReference type="STRING" id="1802613.A2V54_03575"/>
<gene>
    <name evidence="2" type="ORF">A2V54_03575</name>
</gene>
<dbReference type="EMBL" id="MEUW01000007">
    <property type="protein sequence ID" value="OGC44845.1"/>
    <property type="molecule type" value="Genomic_DNA"/>
</dbReference>
<feature type="transmembrane region" description="Helical" evidence="1">
    <location>
        <begin position="6"/>
        <end position="30"/>
    </location>
</feature>
<organism evidence="2 3">
    <name type="scientific">candidate division WWE3 bacterium RBG_19FT_COMBO_53_11</name>
    <dbReference type="NCBI Taxonomy" id="1802613"/>
    <lineage>
        <taxon>Bacteria</taxon>
        <taxon>Katanobacteria</taxon>
    </lineage>
</organism>
<dbReference type="Proteomes" id="UP000176583">
    <property type="component" value="Unassembled WGS sequence"/>
</dbReference>
<keyword evidence="1" id="KW-0812">Transmembrane</keyword>
<comment type="caution">
    <text evidence="2">The sequence shown here is derived from an EMBL/GenBank/DDBJ whole genome shotgun (WGS) entry which is preliminary data.</text>
</comment>
<dbReference type="AlphaFoldDB" id="A0A1F4UIQ2"/>
<keyword evidence="1" id="KW-0472">Membrane</keyword>
<sequence length="136" mass="15582">MLKKIAIPVLAIAGAFILLNGVGILSYPAFSYLKSLPLGRSFLSLADENYRRELENQVKTACDEAEQYQTDREQIVGDIAYFEEMLALPTTDELESSSPGEEREIFQEQLDQRYRALRTVDNCNRLTEEYQSKYSE</sequence>
<accession>A0A1F4UIQ2</accession>
<evidence type="ECO:0000313" key="3">
    <source>
        <dbReference type="Proteomes" id="UP000176583"/>
    </source>
</evidence>
<reference evidence="2 3" key="1">
    <citation type="journal article" date="2016" name="Nat. Commun.">
        <title>Thousands of microbial genomes shed light on interconnected biogeochemical processes in an aquifer system.</title>
        <authorList>
            <person name="Anantharaman K."/>
            <person name="Brown C.T."/>
            <person name="Hug L.A."/>
            <person name="Sharon I."/>
            <person name="Castelle C.J."/>
            <person name="Probst A.J."/>
            <person name="Thomas B.C."/>
            <person name="Singh A."/>
            <person name="Wilkins M.J."/>
            <person name="Karaoz U."/>
            <person name="Brodie E.L."/>
            <person name="Williams K.H."/>
            <person name="Hubbard S.S."/>
            <person name="Banfield J.F."/>
        </authorList>
    </citation>
    <scope>NUCLEOTIDE SEQUENCE [LARGE SCALE GENOMIC DNA]</scope>
</reference>